<evidence type="ECO:0008006" key="4">
    <source>
        <dbReference type="Google" id="ProtNLM"/>
    </source>
</evidence>
<evidence type="ECO:0000313" key="3">
    <source>
        <dbReference type="Proteomes" id="UP001222027"/>
    </source>
</evidence>
<dbReference type="AlphaFoldDB" id="A0AAV8QKI2"/>
<name>A0AAV8QKI2_ENSVE</name>
<dbReference type="EMBL" id="JAQQAF010000006">
    <property type="protein sequence ID" value="KAJ8476312.1"/>
    <property type="molecule type" value="Genomic_DNA"/>
</dbReference>
<gene>
    <name evidence="2" type="ORF">OPV22_020039</name>
</gene>
<evidence type="ECO:0000313" key="2">
    <source>
        <dbReference type="EMBL" id="KAJ8476312.1"/>
    </source>
</evidence>
<accession>A0AAV8QKI2</accession>
<feature type="signal peptide" evidence="1">
    <location>
        <begin position="1"/>
        <end position="16"/>
    </location>
</feature>
<sequence length="82" mass="9072">MCPLRLVLVFLSAALAGFFARKSIRSPPPSPISDDSREIGASSIKGRILGAGKIIDIYEQKLQRSFNVKSNRHHQDHILTVT</sequence>
<protein>
    <recommendedName>
        <fullName evidence="4">Secreted protein</fullName>
    </recommendedName>
</protein>
<keyword evidence="1" id="KW-0732">Signal</keyword>
<dbReference type="Proteomes" id="UP001222027">
    <property type="component" value="Unassembled WGS sequence"/>
</dbReference>
<feature type="chain" id="PRO_5043765157" description="Secreted protein" evidence="1">
    <location>
        <begin position="17"/>
        <end position="82"/>
    </location>
</feature>
<reference evidence="2 3" key="1">
    <citation type="submission" date="2022-12" db="EMBL/GenBank/DDBJ databases">
        <title>Chromosome-scale assembly of the Ensete ventricosum genome.</title>
        <authorList>
            <person name="Dussert Y."/>
            <person name="Stocks J."/>
            <person name="Wendawek A."/>
            <person name="Woldeyes F."/>
            <person name="Nichols R.A."/>
            <person name="Borrell J.S."/>
        </authorList>
    </citation>
    <scope>NUCLEOTIDE SEQUENCE [LARGE SCALE GENOMIC DNA]</scope>
    <source>
        <strain evidence="3">cv. Maze</strain>
        <tissue evidence="2">Seeds</tissue>
    </source>
</reference>
<comment type="caution">
    <text evidence="2">The sequence shown here is derived from an EMBL/GenBank/DDBJ whole genome shotgun (WGS) entry which is preliminary data.</text>
</comment>
<keyword evidence="3" id="KW-1185">Reference proteome</keyword>
<proteinExistence type="predicted"/>
<evidence type="ECO:0000256" key="1">
    <source>
        <dbReference type="SAM" id="SignalP"/>
    </source>
</evidence>
<organism evidence="2 3">
    <name type="scientific">Ensete ventricosum</name>
    <name type="common">Abyssinian banana</name>
    <name type="synonym">Musa ensete</name>
    <dbReference type="NCBI Taxonomy" id="4639"/>
    <lineage>
        <taxon>Eukaryota</taxon>
        <taxon>Viridiplantae</taxon>
        <taxon>Streptophyta</taxon>
        <taxon>Embryophyta</taxon>
        <taxon>Tracheophyta</taxon>
        <taxon>Spermatophyta</taxon>
        <taxon>Magnoliopsida</taxon>
        <taxon>Liliopsida</taxon>
        <taxon>Zingiberales</taxon>
        <taxon>Musaceae</taxon>
        <taxon>Ensete</taxon>
    </lineage>
</organism>